<sequence>METKDLKDFYNKLPQHVKDGIEQGLQDIENGNLYDHEEVMEAARIKYSLISK</sequence>
<protein>
    <recommendedName>
        <fullName evidence="3">Antitoxin ParD1/3/4</fullName>
    </recommendedName>
</protein>
<evidence type="ECO:0000313" key="1">
    <source>
        <dbReference type="EMBL" id="MFD2873012.1"/>
    </source>
</evidence>
<name>A0ABW5YCE1_9SPHI</name>
<dbReference type="RefSeq" id="WP_377185306.1">
    <property type="nucleotide sequence ID" value="NZ_JBHUPD010000002.1"/>
</dbReference>
<evidence type="ECO:0008006" key="3">
    <source>
        <dbReference type="Google" id="ProtNLM"/>
    </source>
</evidence>
<accession>A0ABW5YCE1</accession>
<gene>
    <name evidence="1" type="ORF">ACFS5N_11070</name>
</gene>
<keyword evidence="2" id="KW-1185">Reference proteome</keyword>
<evidence type="ECO:0000313" key="2">
    <source>
        <dbReference type="Proteomes" id="UP001597557"/>
    </source>
</evidence>
<organism evidence="1 2">
    <name type="scientific">Mucilaginibacter ximonensis</name>
    <dbReference type="NCBI Taxonomy" id="538021"/>
    <lineage>
        <taxon>Bacteria</taxon>
        <taxon>Pseudomonadati</taxon>
        <taxon>Bacteroidota</taxon>
        <taxon>Sphingobacteriia</taxon>
        <taxon>Sphingobacteriales</taxon>
        <taxon>Sphingobacteriaceae</taxon>
        <taxon>Mucilaginibacter</taxon>
    </lineage>
</organism>
<dbReference type="Proteomes" id="UP001597557">
    <property type="component" value="Unassembled WGS sequence"/>
</dbReference>
<comment type="caution">
    <text evidence="1">The sequence shown here is derived from an EMBL/GenBank/DDBJ whole genome shotgun (WGS) entry which is preliminary data.</text>
</comment>
<reference evidence="2" key="1">
    <citation type="journal article" date="2019" name="Int. J. Syst. Evol. Microbiol.">
        <title>The Global Catalogue of Microorganisms (GCM) 10K type strain sequencing project: providing services to taxonomists for standard genome sequencing and annotation.</title>
        <authorList>
            <consortium name="The Broad Institute Genomics Platform"/>
            <consortium name="The Broad Institute Genome Sequencing Center for Infectious Disease"/>
            <person name="Wu L."/>
            <person name="Ma J."/>
        </authorList>
    </citation>
    <scope>NUCLEOTIDE SEQUENCE [LARGE SCALE GENOMIC DNA]</scope>
    <source>
        <strain evidence="2">KCTC 22437</strain>
    </source>
</reference>
<dbReference type="EMBL" id="JBHUPD010000002">
    <property type="protein sequence ID" value="MFD2873012.1"/>
    <property type="molecule type" value="Genomic_DNA"/>
</dbReference>
<proteinExistence type="predicted"/>